<dbReference type="GO" id="GO:0016020">
    <property type="term" value="C:membrane"/>
    <property type="evidence" value="ECO:0007669"/>
    <property type="project" value="UniProtKB-SubCell"/>
</dbReference>
<evidence type="ECO:0000256" key="2">
    <source>
        <dbReference type="ARBA" id="ARBA00022692"/>
    </source>
</evidence>
<protein>
    <recommendedName>
        <fullName evidence="6">EamA domain-containing protein</fullName>
    </recommendedName>
</protein>
<dbReference type="Pfam" id="PF00892">
    <property type="entry name" value="EamA"/>
    <property type="match status" value="2"/>
</dbReference>
<keyword evidence="2 5" id="KW-0812">Transmembrane</keyword>
<evidence type="ECO:0000256" key="3">
    <source>
        <dbReference type="ARBA" id="ARBA00022989"/>
    </source>
</evidence>
<reference evidence="7 8" key="1">
    <citation type="journal article" date="2014" name="Nat. Commun.">
        <title>Molecular traces of alternative social organization in a termite genome.</title>
        <authorList>
            <person name="Terrapon N."/>
            <person name="Li C."/>
            <person name="Robertson H.M."/>
            <person name="Ji L."/>
            <person name="Meng X."/>
            <person name="Booth W."/>
            <person name="Chen Z."/>
            <person name="Childers C.P."/>
            <person name="Glastad K.M."/>
            <person name="Gokhale K."/>
            <person name="Gowin J."/>
            <person name="Gronenberg W."/>
            <person name="Hermansen R.A."/>
            <person name="Hu H."/>
            <person name="Hunt B.G."/>
            <person name="Huylmans A.K."/>
            <person name="Khalil S.M."/>
            <person name="Mitchell R.D."/>
            <person name="Munoz-Torres M.C."/>
            <person name="Mustard J.A."/>
            <person name="Pan H."/>
            <person name="Reese J.T."/>
            <person name="Scharf M.E."/>
            <person name="Sun F."/>
            <person name="Vogel H."/>
            <person name="Xiao J."/>
            <person name="Yang W."/>
            <person name="Yang Z."/>
            <person name="Yang Z."/>
            <person name="Zhou J."/>
            <person name="Zhu J."/>
            <person name="Brent C.S."/>
            <person name="Elsik C.G."/>
            <person name="Goodisman M.A."/>
            <person name="Liberles D.A."/>
            <person name="Roe R.M."/>
            <person name="Vargo E.L."/>
            <person name="Vilcinskas A."/>
            <person name="Wang J."/>
            <person name="Bornberg-Bauer E."/>
            <person name="Korb J."/>
            <person name="Zhang G."/>
            <person name="Liebig J."/>
        </authorList>
    </citation>
    <scope>NUCLEOTIDE SEQUENCE [LARGE SCALE GENOMIC DNA]</scope>
    <source>
        <tissue evidence="7">Whole organism</tissue>
    </source>
</reference>
<keyword evidence="3 5" id="KW-1133">Transmembrane helix</keyword>
<dbReference type="STRING" id="136037.A0A067RGY4"/>
<dbReference type="PANTHER" id="PTHR22911:SF6">
    <property type="entry name" value="SOLUTE CARRIER FAMILY 35 MEMBER G1"/>
    <property type="match status" value="1"/>
</dbReference>
<feature type="transmembrane region" description="Helical" evidence="5">
    <location>
        <begin position="290"/>
        <end position="313"/>
    </location>
</feature>
<organism evidence="7 8">
    <name type="scientific">Zootermopsis nevadensis</name>
    <name type="common">Dampwood termite</name>
    <dbReference type="NCBI Taxonomy" id="136037"/>
    <lineage>
        <taxon>Eukaryota</taxon>
        <taxon>Metazoa</taxon>
        <taxon>Ecdysozoa</taxon>
        <taxon>Arthropoda</taxon>
        <taxon>Hexapoda</taxon>
        <taxon>Insecta</taxon>
        <taxon>Pterygota</taxon>
        <taxon>Neoptera</taxon>
        <taxon>Polyneoptera</taxon>
        <taxon>Dictyoptera</taxon>
        <taxon>Blattodea</taxon>
        <taxon>Blattoidea</taxon>
        <taxon>Termitoidae</taxon>
        <taxon>Termopsidae</taxon>
        <taxon>Zootermopsis</taxon>
    </lineage>
</organism>
<dbReference type="eggNOG" id="KOG4510">
    <property type="taxonomic scope" value="Eukaryota"/>
</dbReference>
<feature type="transmembrane region" description="Helical" evidence="5">
    <location>
        <begin position="205"/>
        <end position="225"/>
    </location>
</feature>
<dbReference type="AlphaFoldDB" id="A0A067RGY4"/>
<dbReference type="EMBL" id="KK852687">
    <property type="protein sequence ID" value="KDR18405.1"/>
    <property type="molecule type" value="Genomic_DNA"/>
</dbReference>
<keyword evidence="4 5" id="KW-0472">Membrane</keyword>
<dbReference type="OrthoDB" id="306876at2759"/>
<evidence type="ECO:0000256" key="1">
    <source>
        <dbReference type="ARBA" id="ARBA00004141"/>
    </source>
</evidence>
<proteinExistence type="predicted"/>
<feature type="domain" description="EamA" evidence="6">
    <location>
        <begin position="265"/>
        <end position="403"/>
    </location>
</feature>
<comment type="subcellular location">
    <subcellularLocation>
        <location evidence="1">Membrane</location>
        <topology evidence="1">Multi-pass membrane protein</topology>
    </subcellularLocation>
</comment>
<evidence type="ECO:0000259" key="6">
    <source>
        <dbReference type="Pfam" id="PF00892"/>
    </source>
</evidence>
<feature type="transmembrane region" description="Helical" evidence="5">
    <location>
        <begin position="117"/>
        <end position="137"/>
    </location>
</feature>
<feature type="transmembrane region" description="Helical" evidence="5">
    <location>
        <begin position="363"/>
        <end position="381"/>
    </location>
</feature>
<feature type="transmembrane region" description="Helical" evidence="5">
    <location>
        <begin position="387"/>
        <end position="405"/>
    </location>
</feature>
<feature type="domain" description="EamA" evidence="6">
    <location>
        <begin position="118"/>
        <end position="249"/>
    </location>
</feature>
<feature type="transmembrane region" description="Helical" evidence="5">
    <location>
        <begin position="264"/>
        <end position="283"/>
    </location>
</feature>
<feature type="transmembrane region" description="Helical" evidence="5">
    <location>
        <begin position="333"/>
        <end position="351"/>
    </location>
</feature>
<feature type="transmembrane region" description="Helical" evidence="5">
    <location>
        <begin position="232"/>
        <end position="249"/>
    </location>
</feature>
<evidence type="ECO:0000256" key="4">
    <source>
        <dbReference type="ARBA" id="ARBA00023136"/>
    </source>
</evidence>
<name>A0A067RGY4_ZOONE</name>
<evidence type="ECO:0000313" key="7">
    <source>
        <dbReference type="EMBL" id="KDR18405.1"/>
    </source>
</evidence>
<keyword evidence="8" id="KW-1185">Reference proteome</keyword>
<dbReference type="InterPro" id="IPR037185">
    <property type="entry name" value="EmrE-like"/>
</dbReference>
<gene>
    <name evidence="7" type="ORF">L798_07567</name>
</gene>
<evidence type="ECO:0000256" key="5">
    <source>
        <dbReference type="SAM" id="Phobius"/>
    </source>
</evidence>
<dbReference type="SUPFAM" id="SSF103481">
    <property type="entry name" value="Multidrug resistance efflux transporter EmrE"/>
    <property type="match status" value="2"/>
</dbReference>
<dbReference type="InterPro" id="IPR000620">
    <property type="entry name" value="EamA_dom"/>
</dbReference>
<dbReference type="InParanoid" id="A0A067RGY4"/>
<accession>A0A067RGY4</accession>
<sequence>MISFQSWDVLQKGGHPRGQPFLTLLYRWDNSYYGNKMHGELLKSRGPPLITAAVVPTDPEKGEMEPLLQQEARYYQNIPEVAINFKVPCPAPPPQSDPERWQPTLTKDKQRVEGANWFGIFLAFLSGGFFTLSSAGVKALKNVDPMELLVLRSLLQIAAMLPIAISKGENILGPKGQRGLLQLQGIVGGSTLVLLFFTFRRLPLGDATTIIFSSPVFVLIMSFLFLREPCGFFRTLIVCLLLTGVILISKPPFIFQTFAQHYDVFGYLSAFGATFCMALNIVVMRKCKDVHFSVVVLHLSVWSLALSAAVLVSQHQQHELLATIAAPRGLQEWGLAVLVSFLGLSGQVLVAKALAKEGAGRVAVTRSLDIVLAFLLQVFVFAEVPDVLSVSGALLVLVSVLAMGLEERILYWASLVP</sequence>
<dbReference type="Proteomes" id="UP000027135">
    <property type="component" value="Unassembled WGS sequence"/>
</dbReference>
<evidence type="ECO:0000313" key="8">
    <source>
        <dbReference type="Proteomes" id="UP000027135"/>
    </source>
</evidence>
<dbReference type="OMA" id="QIIFIRM"/>
<dbReference type="Gene3D" id="1.10.3730.20">
    <property type="match status" value="1"/>
</dbReference>
<dbReference type="PANTHER" id="PTHR22911">
    <property type="entry name" value="ACYL-MALONYL CONDENSING ENZYME-RELATED"/>
    <property type="match status" value="1"/>
</dbReference>